<keyword evidence="3" id="KW-1185">Reference proteome</keyword>
<keyword evidence="1" id="KW-0812">Transmembrane</keyword>
<sequence length="64" mass="7773">MNFKQSLVSIRFSLGFQTIFRLKNQKYFFKSKSTFLFLFVCINFTIILCFIVEYIISKFMSYKN</sequence>
<name>A0A3M7R4S9_BRAPC</name>
<comment type="caution">
    <text evidence="2">The sequence shown here is derived from an EMBL/GenBank/DDBJ whole genome shotgun (WGS) entry which is preliminary data.</text>
</comment>
<evidence type="ECO:0000256" key="1">
    <source>
        <dbReference type="SAM" id="Phobius"/>
    </source>
</evidence>
<feature type="transmembrane region" description="Helical" evidence="1">
    <location>
        <begin position="35"/>
        <end position="56"/>
    </location>
</feature>
<evidence type="ECO:0000313" key="3">
    <source>
        <dbReference type="Proteomes" id="UP000276133"/>
    </source>
</evidence>
<proteinExistence type="predicted"/>
<protein>
    <submittedName>
        <fullName evidence="2">Uncharacterized protein</fullName>
    </submittedName>
</protein>
<accession>A0A3M7R4S9</accession>
<dbReference type="AlphaFoldDB" id="A0A3M7R4S9"/>
<dbReference type="EMBL" id="REGN01004207">
    <property type="protein sequence ID" value="RNA18602.1"/>
    <property type="molecule type" value="Genomic_DNA"/>
</dbReference>
<gene>
    <name evidence="2" type="ORF">BpHYR1_038065</name>
</gene>
<keyword evidence="1" id="KW-0472">Membrane</keyword>
<evidence type="ECO:0000313" key="2">
    <source>
        <dbReference type="EMBL" id="RNA18602.1"/>
    </source>
</evidence>
<dbReference type="Proteomes" id="UP000276133">
    <property type="component" value="Unassembled WGS sequence"/>
</dbReference>
<organism evidence="2 3">
    <name type="scientific">Brachionus plicatilis</name>
    <name type="common">Marine rotifer</name>
    <name type="synonym">Brachionus muelleri</name>
    <dbReference type="NCBI Taxonomy" id="10195"/>
    <lineage>
        <taxon>Eukaryota</taxon>
        <taxon>Metazoa</taxon>
        <taxon>Spiralia</taxon>
        <taxon>Gnathifera</taxon>
        <taxon>Rotifera</taxon>
        <taxon>Eurotatoria</taxon>
        <taxon>Monogononta</taxon>
        <taxon>Pseudotrocha</taxon>
        <taxon>Ploima</taxon>
        <taxon>Brachionidae</taxon>
        <taxon>Brachionus</taxon>
    </lineage>
</organism>
<reference evidence="2 3" key="1">
    <citation type="journal article" date="2018" name="Sci. Rep.">
        <title>Genomic signatures of local adaptation to the degree of environmental predictability in rotifers.</title>
        <authorList>
            <person name="Franch-Gras L."/>
            <person name="Hahn C."/>
            <person name="Garcia-Roger E.M."/>
            <person name="Carmona M.J."/>
            <person name="Serra M."/>
            <person name="Gomez A."/>
        </authorList>
    </citation>
    <scope>NUCLEOTIDE SEQUENCE [LARGE SCALE GENOMIC DNA]</scope>
    <source>
        <strain evidence="2">HYR1</strain>
    </source>
</reference>
<keyword evidence="1" id="KW-1133">Transmembrane helix</keyword>